<dbReference type="NCBIfam" id="TIGR01352">
    <property type="entry name" value="tonB_Cterm"/>
    <property type="match status" value="1"/>
</dbReference>
<sequence>MKLIMDRYIPFILALIVALSAKPGFSQDTTYYDSTKSNKVLSRDKAKYYEIVEHQDASRKTINLYTIEGTKVAETSYLKFNTPPASSMNFAKSHSNQKGYMLDGAKTEWHENGNLKSEEIYANGLITGVKKQWYGDGKPYYEVNFKDDLMEGDFLVWWESGKPKRTAKYADNELVAGECFDEKGNPVDYYEFWVQPDYPGGINEARKFVGQNFNYPSSAIRSGVNGTVEVKFVVEKDGSLSEVGISKSMTEDIDKEAIRTVKKLKKWKPGAMDGKPVRVLYALPIRLVLSN</sequence>
<comment type="similarity">
    <text evidence="2">Belongs to the TonB family.</text>
</comment>
<dbReference type="EMBL" id="PRDK01000001">
    <property type="protein sequence ID" value="MBE8712628.1"/>
    <property type="molecule type" value="Genomic_DNA"/>
</dbReference>
<evidence type="ECO:0000256" key="6">
    <source>
        <dbReference type="ARBA" id="ARBA00022692"/>
    </source>
</evidence>
<dbReference type="Proteomes" id="UP000616201">
    <property type="component" value="Unassembled WGS sequence"/>
</dbReference>
<keyword evidence="7" id="KW-0653">Protein transport</keyword>
<dbReference type="InterPro" id="IPR011652">
    <property type="entry name" value="MORN_2"/>
</dbReference>
<feature type="domain" description="TonB C-terminal" evidence="10">
    <location>
        <begin position="200"/>
        <end position="291"/>
    </location>
</feature>
<keyword evidence="12" id="KW-1185">Reference proteome</keyword>
<dbReference type="PANTHER" id="PTHR33446">
    <property type="entry name" value="PROTEIN TONB-RELATED"/>
    <property type="match status" value="1"/>
</dbReference>
<evidence type="ECO:0000256" key="2">
    <source>
        <dbReference type="ARBA" id="ARBA00006555"/>
    </source>
</evidence>
<accession>A0A928UTL1</accession>
<evidence type="ECO:0000256" key="8">
    <source>
        <dbReference type="ARBA" id="ARBA00022989"/>
    </source>
</evidence>
<evidence type="ECO:0000256" key="1">
    <source>
        <dbReference type="ARBA" id="ARBA00004383"/>
    </source>
</evidence>
<dbReference type="GO" id="GO:0031992">
    <property type="term" value="F:energy transducer activity"/>
    <property type="evidence" value="ECO:0007669"/>
    <property type="project" value="TreeGrafter"/>
</dbReference>
<proteinExistence type="inferred from homology"/>
<dbReference type="Gene3D" id="2.20.110.10">
    <property type="entry name" value="Histone H3 K4-specific methyltransferase SET7/9 N-terminal domain"/>
    <property type="match status" value="1"/>
</dbReference>
<dbReference type="GO" id="GO:0055085">
    <property type="term" value="P:transmembrane transport"/>
    <property type="evidence" value="ECO:0007669"/>
    <property type="project" value="InterPro"/>
</dbReference>
<evidence type="ECO:0000259" key="10">
    <source>
        <dbReference type="PROSITE" id="PS52015"/>
    </source>
</evidence>
<dbReference type="InterPro" id="IPR037682">
    <property type="entry name" value="TonB_C"/>
</dbReference>
<keyword evidence="6" id="KW-0812">Transmembrane</keyword>
<dbReference type="Gene3D" id="3.30.1150.10">
    <property type="match status" value="1"/>
</dbReference>
<name>A0A928UTL1_9SPHI</name>
<dbReference type="Pfam" id="PF03544">
    <property type="entry name" value="TonB_C"/>
    <property type="match status" value="1"/>
</dbReference>
<dbReference type="Pfam" id="PF07661">
    <property type="entry name" value="MORN_2"/>
    <property type="match status" value="2"/>
</dbReference>
<dbReference type="GO" id="GO:0015031">
    <property type="term" value="P:protein transport"/>
    <property type="evidence" value="ECO:0007669"/>
    <property type="project" value="UniProtKB-KW"/>
</dbReference>
<evidence type="ECO:0000256" key="7">
    <source>
        <dbReference type="ARBA" id="ARBA00022927"/>
    </source>
</evidence>
<keyword evidence="9" id="KW-0472">Membrane</keyword>
<comment type="caution">
    <text evidence="11">The sequence shown here is derived from an EMBL/GenBank/DDBJ whole genome shotgun (WGS) entry which is preliminary data.</text>
</comment>
<keyword evidence="5" id="KW-0997">Cell inner membrane</keyword>
<dbReference type="SUPFAM" id="SSF82185">
    <property type="entry name" value="Histone H3 K4-specific methyltransferase SET7/9 N-terminal domain"/>
    <property type="match status" value="1"/>
</dbReference>
<evidence type="ECO:0000313" key="12">
    <source>
        <dbReference type="Proteomes" id="UP000616201"/>
    </source>
</evidence>
<evidence type="ECO:0000256" key="3">
    <source>
        <dbReference type="ARBA" id="ARBA00022448"/>
    </source>
</evidence>
<evidence type="ECO:0000256" key="4">
    <source>
        <dbReference type="ARBA" id="ARBA00022475"/>
    </source>
</evidence>
<comment type="subcellular location">
    <subcellularLocation>
        <location evidence="1">Cell inner membrane</location>
        <topology evidence="1">Single-pass membrane protein</topology>
        <orientation evidence="1">Periplasmic side</orientation>
    </subcellularLocation>
</comment>
<evidence type="ECO:0000313" key="11">
    <source>
        <dbReference type="EMBL" id="MBE8712628.1"/>
    </source>
</evidence>
<dbReference type="PANTHER" id="PTHR33446:SF2">
    <property type="entry name" value="PROTEIN TONB"/>
    <property type="match status" value="1"/>
</dbReference>
<protein>
    <recommendedName>
        <fullName evidence="10">TonB C-terminal domain-containing protein</fullName>
    </recommendedName>
</protein>
<dbReference type="AlphaFoldDB" id="A0A928UTL1"/>
<dbReference type="InterPro" id="IPR051045">
    <property type="entry name" value="TonB-dependent_transducer"/>
</dbReference>
<reference evidence="11" key="1">
    <citation type="submission" date="2018-02" db="EMBL/GenBank/DDBJ databases">
        <authorList>
            <person name="Vasarhelyi B.M."/>
            <person name="Deshmukh S."/>
            <person name="Balint B."/>
            <person name="Kukolya J."/>
        </authorList>
    </citation>
    <scope>NUCLEOTIDE SEQUENCE</scope>
    <source>
        <strain evidence="11">KB22</strain>
    </source>
</reference>
<evidence type="ECO:0000256" key="5">
    <source>
        <dbReference type="ARBA" id="ARBA00022519"/>
    </source>
</evidence>
<keyword evidence="4" id="KW-1003">Cell membrane</keyword>
<dbReference type="SUPFAM" id="SSF74653">
    <property type="entry name" value="TolA/TonB C-terminal domain"/>
    <property type="match status" value="1"/>
</dbReference>
<dbReference type="GO" id="GO:0098797">
    <property type="term" value="C:plasma membrane protein complex"/>
    <property type="evidence" value="ECO:0007669"/>
    <property type="project" value="TreeGrafter"/>
</dbReference>
<dbReference type="InterPro" id="IPR006260">
    <property type="entry name" value="TonB/TolA_C"/>
</dbReference>
<gene>
    <name evidence="11" type="ORF">C4F49_02885</name>
</gene>
<keyword evidence="3" id="KW-0813">Transport</keyword>
<organism evidence="11 12">
    <name type="scientific">Sphingobacterium hungaricum</name>
    <dbReference type="NCBI Taxonomy" id="2082723"/>
    <lineage>
        <taxon>Bacteria</taxon>
        <taxon>Pseudomonadati</taxon>
        <taxon>Bacteroidota</taxon>
        <taxon>Sphingobacteriia</taxon>
        <taxon>Sphingobacteriales</taxon>
        <taxon>Sphingobacteriaceae</taxon>
        <taxon>Sphingobacterium</taxon>
    </lineage>
</organism>
<evidence type="ECO:0000256" key="9">
    <source>
        <dbReference type="ARBA" id="ARBA00023136"/>
    </source>
</evidence>
<dbReference type="PROSITE" id="PS52015">
    <property type="entry name" value="TONB_CTD"/>
    <property type="match status" value="1"/>
</dbReference>
<keyword evidence="8" id="KW-1133">Transmembrane helix</keyword>